<reference evidence="12 13" key="1">
    <citation type="submission" date="2019-03" db="EMBL/GenBank/DDBJ databases">
        <title>Genome sequence of Thiobacillaceae bacterium LSR1, a sulfur-oxidizing bacterium isolated from freshwater sediment.</title>
        <authorList>
            <person name="Li S."/>
        </authorList>
    </citation>
    <scope>NUCLEOTIDE SEQUENCE [LARGE SCALE GENOMIC DNA]</scope>
    <source>
        <strain evidence="12 13">LSR1</strain>
    </source>
</reference>
<keyword evidence="13" id="KW-1185">Reference proteome</keyword>
<dbReference type="Gene3D" id="2.40.160.10">
    <property type="entry name" value="Porin"/>
    <property type="match status" value="1"/>
</dbReference>
<evidence type="ECO:0000256" key="2">
    <source>
        <dbReference type="ARBA" id="ARBA00011233"/>
    </source>
</evidence>
<keyword evidence="6" id="KW-0732">Signal</keyword>
<evidence type="ECO:0000256" key="7">
    <source>
        <dbReference type="ARBA" id="ARBA00023065"/>
    </source>
</evidence>
<dbReference type="CDD" id="cd00342">
    <property type="entry name" value="gram_neg_porins"/>
    <property type="match status" value="1"/>
</dbReference>
<dbReference type="EMBL" id="SJZB01000014">
    <property type="protein sequence ID" value="TCJ17113.1"/>
    <property type="molecule type" value="Genomic_DNA"/>
</dbReference>
<dbReference type="InterPro" id="IPR023614">
    <property type="entry name" value="Porin_dom_sf"/>
</dbReference>
<dbReference type="OrthoDB" id="5289162at2"/>
<sequence>MNAQVQHPPAVRAGCRGHRRVPPAQAGVINTDQEFTMKKSLIALALASAFATPAFAATGNVDVYGKLRVSLDYVDVDGLEKNWQLNDQTSRIGFKGTEDLGGGLRAIWQIEQALSSQGSIPYGKDMDFSTGGEFSNFGGGTLASRNTYVGLAGDFGTFLVGRHDTPYKLVGSSDLFADTSADSQNSSQLGGIIGYGVDDMTLMANGIDPVGGFDMRATNAIAYISPTFSGLTVIAAIVPGESYANGSKANGLADAYSVGLLYANGPLNLGLGYEMHTGDLVNDITYSATDDDESAWKLNAGYTIGDLKLGGTYEQQDGVMGNKSTNYLVSAAYGMGPITLAGQFGKRNVNSDAETWGSQDLTRWTIGAVYGLSMRTSAYVAYDHDKYENKYYGNTKANIFTVGLNHDF</sequence>
<dbReference type="InterPro" id="IPR050298">
    <property type="entry name" value="Gram-neg_bact_OMP"/>
</dbReference>
<evidence type="ECO:0000256" key="9">
    <source>
        <dbReference type="ARBA" id="ARBA00023136"/>
    </source>
</evidence>
<comment type="subunit">
    <text evidence="2">Homotrimer.</text>
</comment>
<evidence type="ECO:0000256" key="8">
    <source>
        <dbReference type="ARBA" id="ARBA00023114"/>
    </source>
</evidence>
<evidence type="ECO:0000259" key="11">
    <source>
        <dbReference type="Pfam" id="PF13609"/>
    </source>
</evidence>
<dbReference type="PRINTS" id="PR00182">
    <property type="entry name" value="ECOLNEIPORIN"/>
</dbReference>
<dbReference type="AlphaFoldDB" id="A0A4R1BIK2"/>
<dbReference type="PANTHER" id="PTHR34501">
    <property type="entry name" value="PROTEIN YDDL-RELATED"/>
    <property type="match status" value="1"/>
</dbReference>
<evidence type="ECO:0000256" key="6">
    <source>
        <dbReference type="ARBA" id="ARBA00022729"/>
    </source>
</evidence>
<dbReference type="Pfam" id="PF13609">
    <property type="entry name" value="Porin_4"/>
    <property type="match status" value="1"/>
</dbReference>
<evidence type="ECO:0000313" key="13">
    <source>
        <dbReference type="Proteomes" id="UP000295443"/>
    </source>
</evidence>
<evidence type="ECO:0000313" key="12">
    <source>
        <dbReference type="EMBL" id="TCJ17113.1"/>
    </source>
</evidence>
<name>A0A4R1BIK2_9PROT</name>
<accession>A0A4R1BIK2</accession>
<dbReference type="InterPro" id="IPR033900">
    <property type="entry name" value="Gram_neg_porin_domain"/>
</dbReference>
<dbReference type="InterPro" id="IPR001702">
    <property type="entry name" value="Porin_Gram-ve"/>
</dbReference>
<evidence type="ECO:0000256" key="4">
    <source>
        <dbReference type="ARBA" id="ARBA00022452"/>
    </source>
</evidence>
<evidence type="ECO:0000256" key="5">
    <source>
        <dbReference type="ARBA" id="ARBA00022692"/>
    </source>
</evidence>
<feature type="domain" description="Porin" evidence="11">
    <location>
        <begin position="43"/>
        <end position="389"/>
    </location>
</feature>
<proteinExistence type="predicted"/>
<comment type="caution">
    <text evidence="12">The sequence shown here is derived from an EMBL/GenBank/DDBJ whole genome shotgun (WGS) entry which is preliminary data.</text>
</comment>
<keyword evidence="3" id="KW-0813">Transport</keyword>
<evidence type="ECO:0000256" key="1">
    <source>
        <dbReference type="ARBA" id="ARBA00004571"/>
    </source>
</evidence>
<evidence type="ECO:0000256" key="10">
    <source>
        <dbReference type="ARBA" id="ARBA00023237"/>
    </source>
</evidence>
<keyword evidence="8" id="KW-0626">Porin</keyword>
<dbReference type="InterPro" id="IPR002299">
    <property type="entry name" value="Porin_Neis"/>
</dbReference>
<keyword evidence="7" id="KW-0406">Ion transport</keyword>
<comment type="subcellular location">
    <subcellularLocation>
        <location evidence="1">Cell outer membrane</location>
        <topology evidence="1">Multi-pass membrane protein</topology>
    </subcellularLocation>
</comment>
<dbReference type="PANTHER" id="PTHR34501:SF9">
    <property type="entry name" value="MAJOR OUTER MEMBRANE PROTEIN P.IA"/>
    <property type="match status" value="1"/>
</dbReference>
<dbReference type="GO" id="GO:0009279">
    <property type="term" value="C:cell outer membrane"/>
    <property type="evidence" value="ECO:0007669"/>
    <property type="project" value="UniProtKB-SubCell"/>
</dbReference>
<dbReference type="GO" id="GO:0015288">
    <property type="term" value="F:porin activity"/>
    <property type="evidence" value="ECO:0007669"/>
    <property type="project" value="UniProtKB-KW"/>
</dbReference>
<dbReference type="GO" id="GO:0046930">
    <property type="term" value="C:pore complex"/>
    <property type="evidence" value="ECO:0007669"/>
    <property type="project" value="UniProtKB-KW"/>
</dbReference>
<dbReference type="SUPFAM" id="SSF56935">
    <property type="entry name" value="Porins"/>
    <property type="match status" value="1"/>
</dbReference>
<organism evidence="12 13">
    <name type="scientific">Parasulfuritortus cantonensis</name>
    <dbReference type="NCBI Taxonomy" id="2528202"/>
    <lineage>
        <taxon>Bacteria</taxon>
        <taxon>Pseudomonadati</taxon>
        <taxon>Pseudomonadota</taxon>
        <taxon>Betaproteobacteria</taxon>
        <taxon>Nitrosomonadales</taxon>
        <taxon>Thiobacillaceae</taxon>
        <taxon>Parasulfuritortus</taxon>
    </lineage>
</organism>
<dbReference type="Proteomes" id="UP000295443">
    <property type="component" value="Unassembled WGS sequence"/>
</dbReference>
<dbReference type="PRINTS" id="PR00184">
    <property type="entry name" value="NEISSPPORIN"/>
</dbReference>
<evidence type="ECO:0000256" key="3">
    <source>
        <dbReference type="ARBA" id="ARBA00022448"/>
    </source>
</evidence>
<protein>
    <submittedName>
        <fullName evidence="12">Porin</fullName>
    </submittedName>
</protein>
<dbReference type="GO" id="GO:0034220">
    <property type="term" value="P:monoatomic ion transmembrane transport"/>
    <property type="evidence" value="ECO:0007669"/>
    <property type="project" value="InterPro"/>
</dbReference>
<keyword evidence="9" id="KW-0472">Membrane</keyword>
<keyword evidence="5" id="KW-0812">Transmembrane</keyword>
<keyword evidence="10" id="KW-0998">Cell outer membrane</keyword>
<keyword evidence="4" id="KW-1134">Transmembrane beta strand</keyword>
<gene>
    <name evidence="12" type="ORF">EZJ19_03965</name>
</gene>